<dbReference type="InterPro" id="IPR036640">
    <property type="entry name" value="ABC1_TM_sf"/>
</dbReference>
<dbReference type="FunFam" id="3.40.50.300:FF:000997">
    <property type="entry name" value="Multidrug resistance-associated protein 1"/>
    <property type="match status" value="1"/>
</dbReference>
<feature type="domain" description="ABC transmembrane type-1" evidence="12">
    <location>
        <begin position="743"/>
        <end position="979"/>
    </location>
</feature>
<dbReference type="Pfam" id="PF00664">
    <property type="entry name" value="ABC_membrane"/>
    <property type="match status" value="2"/>
</dbReference>
<dbReference type="InterPro" id="IPR044726">
    <property type="entry name" value="ABCC_6TM_D2"/>
</dbReference>
<accession>A0A024TGP1</accession>
<feature type="transmembrane region" description="Helical" evidence="10">
    <location>
        <begin position="390"/>
        <end position="409"/>
    </location>
</feature>
<evidence type="ECO:0000256" key="2">
    <source>
        <dbReference type="ARBA" id="ARBA00022448"/>
    </source>
</evidence>
<dbReference type="PANTHER" id="PTHR24223">
    <property type="entry name" value="ATP-BINDING CASSETTE SUB-FAMILY C"/>
    <property type="match status" value="1"/>
</dbReference>
<feature type="transmembrane region" description="Helical" evidence="10">
    <location>
        <begin position="347"/>
        <end position="370"/>
    </location>
</feature>
<evidence type="ECO:0000256" key="6">
    <source>
        <dbReference type="ARBA" id="ARBA00022840"/>
    </source>
</evidence>
<feature type="transmembrane region" description="Helical" evidence="10">
    <location>
        <begin position="777"/>
        <end position="805"/>
    </location>
</feature>
<feature type="region of interest" description="Disordered" evidence="9">
    <location>
        <begin position="1"/>
        <end position="37"/>
    </location>
</feature>
<dbReference type="PROSITE" id="PS00211">
    <property type="entry name" value="ABC_TRANSPORTER_1"/>
    <property type="match status" value="1"/>
</dbReference>
<keyword evidence="3 10" id="KW-0812">Transmembrane</keyword>
<evidence type="ECO:0000256" key="7">
    <source>
        <dbReference type="ARBA" id="ARBA00022989"/>
    </source>
</evidence>
<dbReference type="Pfam" id="PF00005">
    <property type="entry name" value="ABC_tran"/>
    <property type="match status" value="1"/>
</dbReference>
<dbReference type="VEuPathDB" id="FungiDB:H310_12819"/>
<evidence type="ECO:0000256" key="10">
    <source>
        <dbReference type="SAM" id="Phobius"/>
    </source>
</evidence>
<feature type="transmembrane region" description="Helical" evidence="10">
    <location>
        <begin position="736"/>
        <end position="757"/>
    </location>
</feature>
<dbReference type="InterPro" id="IPR044746">
    <property type="entry name" value="ABCC_6TM_D1"/>
</dbReference>
<organism evidence="13">
    <name type="scientific">Aphanomyces invadans</name>
    <dbReference type="NCBI Taxonomy" id="157072"/>
    <lineage>
        <taxon>Eukaryota</taxon>
        <taxon>Sar</taxon>
        <taxon>Stramenopiles</taxon>
        <taxon>Oomycota</taxon>
        <taxon>Saprolegniomycetes</taxon>
        <taxon>Saprolegniales</taxon>
        <taxon>Verrucalvaceae</taxon>
        <taxon>Aphanomyces</taxon>
    </lineage>
</organism>
<dbReference type="CDD" id="cd03250">
    <property type="entry name" value="ABCC_MRP_domain1"/>
    <property type="match status" value="1"/>
</dbReference>
<dbReference type="PROSITE" id="PS50893">
    <property type="entry name" value="ABC_TRANSPORTER_2"/>
    <property type="match status" value="2"/>
</dbReference>
<feature type="domain" description="ABC transporter" evidence="11">
    <location>
        <begin position="832"/>
        <end position="1073"/>
    </location>
</feature>
<dbReference type="InterPro" id="IPR050173">
    <property type="entry name" value="ABC_transporter_C-like"/>
</dbReference>
<evidence type="ECO:0000259" key="12">
    <source>
        <dbReference type="PROSITE" id="PS50929"/>
    </source>
</evidence>
<evidence type="ECO:0000256" key="1">
    <source>
        <dbReference type="ARBA" id="ARBA00004128"/>
    </source>
</evidence>
<evidence type="ECO:0000256" key="5">
    <source>
        <dbReference type="ARBA" id="ARBA00022741"/>
    </source>
</evidence>
<name>A0A024TGP1_9STRA</name>
<evidence type="ECO:0000256" key="3">
    <source>
        <dbReference type="ARBA" id="ARBA00022692"/>
    </source>
</evidence>
<dbReference type="AlphaFoldDB" id="A0A024TGP1"/>
<dbReference type="SUPFAM" id="SSF52540">
    <property type="entry name" value="P-loop containing nucleoside triphosphate hydrolases"/>
    <property type="match status" value="2"/>
</dbReference>
<reference evidence="13" key="1">
    <citation type="submission" date="2013-12" db="EMBL/GenBank/DDBJ databases">
        <title>The Genome Sequence of Aphanomyces invadans NJM9701.</title>
        <authorList>
            <consortium name="The Broad Institute Genomics Platform"/>
            <person name="Russ C."/>
            <person name="Tyler B."/>
            <person name="van West P."/>
            <person name="Dieguez-Uribeondo J."/>
            <person name="Young S.K."/>
            <person name="Zeng Q."/>
            <person name="Gargeya S."/>
            <person name="Fitzgerald M."/>
            <person name="Abouelleil A."/>
            <person name="Alvarado L."/>
            <person name="Chapman S.B."/>
            <person name="Gainer-Dewar J."/>
            <person name="Goldberg J."/>
            <person name="Griggs A."/>
            <person name="Gujja S."/>
            <person name="Hansen M."/>
            <person name="Howarth C."/>
            <person name="Imamovic A."/>
            <person name="Ireland A."/>
            <person name="Larimer J."/>
            <person name="McCowan C."/>
            <person name="Murphy C."/>
            <person name="Pearson M."/>
            <person name="Poon T.W."/>
            <person name="Priest M."/>
            <person name="Roberts A."/>
            <person name="Saif S."/>
            <person name="Shea T."/>
            <person name="Sykes S."/>
            <person name="Wortman J."/>
            <person name="Nusbaum C."/>
            <person name="Birren B."/>
        </authorList>
    </citation>
    <scope>NUCLEOTIDE SEQUENCE [LARGE SCALE GENOMIC DNA]</scope>
    <source>
        <strain evidence="13">NJM9701</strain>
    </source>
</reference>
<dbReference type="PROSITE" id="PS50929">
    <property type="entry name" value="ABC_TM1F"/>
    <property type="match status" value="2"/>
</dbReference>
<keyword evidence="6" id="KW-0067">ATP-binding</keyword>
<sequence length="1083" mass="118276">MARRGANGADGDGYVRLHSPTTVDRTSKDAPAETPWRDLPNPMGTANWLSTFVIFWMESIMRRGAIQTLMEDDVWKLCPEDTSAALHERFDQFWQQEKLLPKPSFAKAMMRTMRSQWTFNVALYALYAALMLVQPTIIKSLLQFLKTDEDKVADTALGISSGYALAAVLTIHSFFSVTIIDFGQYVSSNLGVNAKSIVMDSVYLKSLKLSGFAKRSMSSGEIVTMSSVDSERLFQGFLLGPWVLVAPVTVLAIFIMIGFDLGAVAGAVGGVVMAVLLYTGYTTSTAVGAVRREILTVQSERVKLTNEILQGVRVVKLYAWEDPLEARIEAIRNQELLLLKKYQYVRVLNTVTLSIAPILSLVLCLAVFVAQGNELKPAIAFTALAYMNVARLPCTVFSSSIMFASEAFASCARVGKFLLADEIADVPQLSNGPADSAVVELTNGNFSWNVDPSATGDNKSTTPSMTLKDITLTLVPKTLTIVVGPVGSGKSSLVSAILGEIHQVSGTRTVAGRVAYANQEAWIQHATLQNNILFTADMHADKYDRVLSACQLKPDLAMLPDGDQTEIGERGINLSGGQKARVSLARAMYRSDAADLILLDDPLSALDVHVAGAVFRECVQGMLQDKTVVLVLNSHYHFLPLADRVVVMEDGAIVGDGSFDSIKDAFPHLISFSDGAQHDSTDTEIATISVLAAASKEEKAKDSDAKGDGALVQKEDRKMGGVSSSLYLTYLRSTGWNGAFVAATIVVAFTVSQTAVVMTDWFMGYWSSHPGSNVTSVVLYVVLALVSMALVWGRSVYVLFLSVLCSKALHEKLFRKVIHAPVTTFFDVTPVGRILNRFSSDLDQVDSILPFFGVLFLQFGFQIAAVVVVCAATSPFILIVYVPLVYLFHKVQVYFLLTSSELKRLESISRTPVINLISETINGLSTIRAFGMTGAFATKSRDILDHNQSYFMIYRISSRWLQMRLDWLSAAILAGVSFITRQLVCIARALLRRSRVVVLDEATANIDLESDRLIQNTIKDCFDGVTMLVIAHRLDTILDSDRILVMDYGSVVEYDTPGALLSTEGGAFAQLASQARLAPSHEL</sequence>
<dbReference type="EMBL" id="KI913994">
    <property type="protein sequence ID" value="ETV93223.1"/>
    <property type="molecule type" value="Genomic_DNA"/>
</dbReference>
<evidence type="ECO:0000259" key="11">
    <source>
        <dbReference type="PROSITE" id="PS50893"/>
    </source>
</evidence>
<dbReference type="GO" id="GO:0005524">
    <property type="term" value="F:ATP binding"/>
    <property type="evidence" value="ECO:0007669"/>
    <property type="project" value="UniProtKB-KW"/>
</dbReference>
<feature type="transmembrane region" description="Helical" evidence="10">
    <location>
        <begin position="263"/>
        <end position="281"/>
    </location>
</feature>
<keyword evidence="7 10" id="KW-1133">Transmembrane helix</keyword>
<dbReference type="InterPro" id="IPR003593">
    <property type="entry name" value="AAA+_ATPase"/>
</dbReference>
<gene>
    <name evidence="13" type="ORF">H310_12819</name>
</gene>
<dbReference type="GO" id="GO:0016887">
    <property type="term" value="F:ATP hydrolysis activity"/>
    <property type="evidence" value="ECO:0007669"/>
    <property type="project" value="InterPro"/>
</dbReference>
<dbReference type="Gene3D" id="3.40.50.300">
    <property type="entry name" value="P-loop containing nucleotide triphosphate hydrolases"/>
    <property type="match status" value="2"/>
</dbReference>
<feature type="transmembrane region" description="Helical" evidence="10">
    <location>
        <begin position="157"/>
        <end position="180"/>
    </location>
</feature>
<dbReference type="SMART" id="SM00382">
    <property type="entry name" value="AAA"/>
    <property type="match status" value="1"/>
</dbReference>
<dbReference type="Gene3D" id="1.20.1560.10">
    <property type="entry name" value="ABC transporter type 1, transmembrane domain"/>
    <property type="match status" value="2"/>
</dbReference>
<proteinExistence type="predicted"/>
<dbReference type="InterPro" id="IPR003439">
    <property type="entry name" value="ABC_transporter-like_ATP-bd"/>
</dbReference>
<protein>
    <recommendedName>
        <fullName evidence="14">ABC transmembrane type-1 domain-containing protein</fullName>
    </recommendedName>
</protein>
<feature type="domain" description="ABC transporter" evidence="11">
    <location>
        <begin position="439"/>
        <end position="675"/>
    </location>
</feature>
<feature type="transmembrane region" description="Helical" evidence="10">
    <location>
        <begin position="117"/>
        <end position="137"/>
    </location>
</feature>
<feature type="transmembrane region" description="Helical" evidence="10">
    <location>
        <begin position="876"/>
        <end position="897"/>
    </location>
</feature>
<dbReference type="PANTHER" id="PTHR24223:SF443">
    <property type="entry name" value="MULTIDRUG-RESISTANCE LIKE PROTEIN 1, ISOFORM I"/>
    <property type="match status" value="1"/>
</dbReference>
<dbReference type="GeneID" id="20089869"/>
<dbReference type="GO" id="GO:0005774">
    <property type="term" value="C:vacuolar membrane"/>
    <property type="evidence" value="ECO:0007669"/>
    <property type="project" value="UniProtKB-SubCell"/>
</dbReference>
<dbReference type="InterPro" id="IPR017871">
    <property type="entry name" value="ABC_transporter-like_CS"/>
</dbReference>
<evidence type="ECO:0000256" key="8">
    <source>
        <dbReference type="ARBA" id="ARBA00023136"/>
    </source>
</evidence>
<feature type="domain" description="ABC transmembrane type-1" evidence="12">
    <location>
        <begin position="121"/>
        <end position="406"/>
    </location>
</feature>
<dbReference type="STRING" id="157072.A0A024TGP1"/>
<dbReference type="SUPFAM" id="SSF90123">
    <property type="entry name" value="ABC transporter transmembrane region"/>
    <property type="match status" value="2"/>
</dbReference>
<keyword evidence="2" id="KW-0813">Transport</keyword>
<evidence type="ECO:0000256" key="9">
    <source>
        <dbReference type="SAM" id="MobiDB-lite"/>
    </source>
</evidence>
<dbReference type="OrthoDB" id="6500128at2759"/>
<dbReference type="InterPro" id="IPR011527">
    <property type="entry name" value="ABC1_TM_dom"/>
</dbReference>
<keyword evidence="8 10" id="KW-0472">Membrane</keyword>
<dbReference type="CDD" id="cd18580">
    <property type="entry name" value="ABC_6TM_ABCC_D2"/>
    <property type="match status" value="1"/>
</dbReference>
<evidence type="ECO:0000313" key="13">
    <source>
        <dbReference type="EMBL" id="ETV93223.1"/>
    </source>
</evidence>
<keyword evidence="4" id="KW-0677">Repeat</keyword>
<dbReference type="InterPro" id="IPR027417">
    <property type="entry name" value="P-loop_NTPase"/>
</dbReference>
<dbReference type="GO" id="GO:0140359">
    <property type="term" value="F:ABC-type transporter activity"/>
    <property type="evidence" value="ECO:0007669"/>
    <property type="project" value="InterPro"/>
</dbReference>
<comment type="subcellular location">
    <subcellularLocation>
        <location evidence="1">Vacuole membrane</location>
        <topology evidence="1">Multi-pass membrane protein</topology>
    </subcellularLocation>
</comment>
<feature type="transmembrane region" description="Helical" evidence="10">
    <location>
        <begin position="237"/>
        <end position="257"/>
    </location>
</feature>
<dbReference type="RefSeq" id="XP_008878245.1">
    <property type="nucleotide sequence ID" value="XM_008880023.1"/>
</dbReference>
<dbReference type="CDD" id="cd18579">
    <property type="entry name" value="ABC_6TM_ABCC_D1"/>
    <property type="match status" value="1"/>
</dbReference>
<dbReference type="FunFam" id="1.20.1560.10:FF:000013">
    <property type="entry name" value="ABC transporter C family member 2"/>
    <property type="match status" value="1"/>
</dbReference>
<keyword evidence="5" id="KW-0547">Nucleotide-binding</keyword>
<evidence type="ECO:0000256" key="4">
    <source>
        <dbReference type="ARBA" id="ARBA00022737"/>
    </source>
</evidence>
<dbReference type="eggNOG" id="KOG0054">
    <property type="taxonomic scope" value="Eukaryota"/>
</dbReference>
<evidence type="ECO:0008006" key="14">
    <source>
        <dbReference type="Google" id="ProtNLM"/>
    </source>
</evidence>